<dbReference type="GeneID" id="34598137"/>
<dbReference type="CDD" id="cd12148">
    <property type="entry name" value="fungal_TF_MHR"/>
    <property type="match status" value="1"/>
</dbReference>
<dbReference type="AlphaFoldDB" id="A0A177FGU6"/>
<dbReference type="GO" id="GO:0003677">
    <property type="term" value="F:DNA binding"/>
    <property type="evidence" value="ECO:0007669"/>
    <property type="project" value="InterPro"/>
</dbReference>
<evidence type="ECO:0000313" key="4">
    <source>
        <dbReference type="EMBL" id="OAG42682.1"/>
    </source>
</evidence>
<feature type="compositionally biased region" description="Polar residues" evidence="2">
    <location>
        <begin position="340"/>
        <end position="354"/>
    </location>
</feature>
<dbReference type="Pfam" id="PF04082">
    <property type="entry name" value="Fungal_trans"/>
    <property type="match status" value="1"/>
</dbReference>
<dbReference type="PANTHER" id="PTHR47425">
    <property type="entry name" value="FARB-RELATED"/>
    <property type="match status" value="1"/>
</dbReference>
<evidence type="ECO:0000256" key="2">
    <source>
        <dbReference type="SAM" id="MobiDB-lite"/>
    </source>
</evidence>
<evidence type="ECO:0000313" key="5">
    <source>
        <dbReference type="Proteomes" id="UP000077002"/>
    </source>
</evidence>
<protein>
    <submittedName>
        <fullName evidence="4">Amidophosphoribosyltransferase</fullName>
    </submittedName>
</protein>
<feature type="region of interest" description="Disordered" evidence="2">
    <location>
        <begin position="323"/>
        <end position="354"/>
    </location>
</feature>
<comment type="caution">
    <text evidence="4">The sequence shown here is derived from an EMBL/GenBank/DDBJ whole genome shotgun (WGS) entry which is preliminary data.</text>
</comment>
<dbReference type="InterPro" id="IPR007219">
    <property type="entry name" value="XnlR_reg_dom"/>
</dbReference>
<dbReference type="EMBL" id="LVKK01000014">
    <property type="protein sequence ID" value="OAG42682.1"/>
    <property type="molecule type" value="Genomic_DNA"/>
</dbReference>
<name>A0A177FGU6_9EURO</name>
<evidence type="ECO:0000256" key="1">
    <source>
        <dbReference type="ARBA" id="ARBA00023242"/>
    </source>
</evidence>
<dbReference type="PANTHER" id="PTHR47425:SF3">
    <property type="entry name" value="ZN(II)2CYS6 TRANSCRIPTION FACTOR (EUROFUNG)"/>
    <property type="match status" value="1"/>
</dbReference>
<gene>
    <name evidence="4" type="ORF">AYO21_02965</name>
</gene>
<reference evidence="4 5" key="1">
    <citation type="submission" date="2016-03" db="EMBL/GenBank/DDBJ databases">
        <title>Draft genome sequence of the Fonsecaea monophora CBS 269.37.</title>
        <authorList>
            <person name="Bombassaro A."/>
            <person name="Vinicius W.A."/>
            <person name="De Hoog S."/>
            <person name="Sun J."/>
            <person name="Souza E.M."/>
            <person name="Raittz R.T."/>
            <person name="Costa F."/>
            <person name="Leao A.C."/>
            <person name="Tadra-Sfeir M.Z."/>
            <person name="Baura V."/>
            <person name="Balsanelli E."/>
            <person name="Pedrosa F.O."/>
            <person name="Moreno L.F."/>
            <person name="Steffens M.B."/>
            <person name="Xi L."/>
            <person name="Bocca A.L."/>
            <person name="Felipe M.S."/>
            <person name="Teixeira M."/>
            <person name="Telles Filho F.Q."/>
            <person name="Azevedo C.M."/>
            <person name="Gomes R."/>
            <person name="Vicente V.A."/>
        </authorList>
    </citation>
    <scope>NUCLEOTIDE SEQUENCE [LARGE SCALE GENOMIC DNA]</scope>
    <source>
        <strain evidence="4 5">CBS 269.37</strain>
    </source>
</reference>
<keyword evidence="4" id="KW-0808">Transferase</keyword>
<keyword evidence="5" id="KW-1185">Reference proteome</keyword>
<organism evidence="4 5">
    <name type="scientific">Fonsecaea monophora</name>
    <dbReference type="NCBI Taxonomy" id="254056"/>
    <lineage>
        <taxon>Eukaryota</taxon>
        <taxon>Fungi</taxon>
        <taxon>Dikarya</taxon>
        <taxon>Ascomycota</taxon>
        <taxon>Pezizomycotina</taxon>
        <taxon>Eurotiomycetes</taxon>
        <taxon>Chaetothyriomycetidae</taxon>
        <taxon>Chaetothyriales</taxon>
        <taxon>Herpotrichiellaceae</taxon>
        <taxon>Fonsecaea</taxon>
    </lineage>
</organism>
<sequence>MASSKEGVCNWLHQALSLAESVDLHCDPATMNIILPEAKFRKRLWWCIYMRGQQLTLSLHFQNDFSNSRASVPMPDIDDFKDTLIPHTVQCVSGYGNLLRNADKQRALAAICIRMCKASIHLERICGIQQQNLHAGSQVSIDWCKERGSESFELQEENIRSLASNASLDFQDMTSFGGDNVVNLHSSLLKMFCLTVLCMLYTSQTGSGALQNLLSSLNATKYGTVTYKNLPKAAVAIISIAQRLHLKQISHHLLPLSVSRIFVAGFVHTLGLLGPNDSIRTSSRTQIDQCSLILESLRGQSPAADGALAQLNTAVRRMNLFATRSSNHGSHPGGSESRSKNGTTAPQARQSLGNMNVNREVGENCENLVDVIGSTTQARDTSTS</sequence>
<evidence type="ECO:0000259" key="3">
    <source>
        <dbReference type="Pfam" id="PF04082"/>
    </source>
</evidence>
<dbReference type="GO" id="GO:0016757">
    <property type="term" value="F:glycosyltransferase activity"/>
    <property type="evidence" value="ECO:0007669"/>
    <property type="project" value="UniProtKB-KW"/>
</dbReference>
<dbReference type="GO" id="GO:0008270">
    <property type="term" value="F:zinc ion binding"/>
    <property type="evidence" value="ECO:0007669"/>
    <property type="project" value="InterPro"/>
</dbReference>
<proteinExistence type="predicted"/>
<dbReference type="RefSeq" id="XP_022514634.1">
    <property type="nucleotide sequence ID" value="XM_022652940.1"/>
</dbReference>
<keyword evidence="1" id="KW-0539">Nucleus</keyword>
<dbReference type="Proteomes" id="UP000077002">
    <property type="component" value="Unassembled WGS sequence"/>
</dbReference>
<accession>A0A177FGU6</accession>
<dbReference type="InterPro" id="IPR052761">
    <property type="entry name" value="Fungal_Detox/Toxin_TFs"/>
</dbReference>
<feature type="domain" description="Xylanolytic transcriptional activator regulatory" evidence="3">
    <location>
        <begin position="10"/>
        <end position="121"/>
    </location>
</feature>
<keyword evidence="4" id="KW-0328">Glycosyltransferase</keyword>
<dbReference type="GO" id="GO:0006351">
    <property type="term" value="P:DNA-templated transcription"/>
    <property type="evidence" value="ECO:0007669"/>
    <property type="project" value="InterPro"/>
</dbReference>